<dbReference type="PROSITE" id="PS50011">
    <property type="entry name" value="PROTEIN_KINASE_DOM"/>
    <property type="match status" value="1"/>
</dbReference>
<keyword evidence="7" id="KW-0723">Serine/threonine-protein kinase</keyword>
<keyword evidence="4 5" id="KW-0067">ATP-binding</keyword>
<keyword evidence="1" id="KW-0808">Transferase</keyword>
<dbReference type="PROSITE" id="PS00108">
    <property type="entry name" value="PROTEIN_KINASE_ST"/>
    <property type="match status" value="1"/>
</dbReference>
<dbReference type="SUPFAM" id="SSF56112">
    <property type="entry name" value="Protein kinase-like (PK-like)"/>
    <property type="match status" value="1"/>
</dbReference>
<dbReference type="RefSeq" id="WP_128201174.1">
    <property type="nucleotide sequence ID" value="NZ_SACT01000011.1"/>
</dbReference>
<gene>
    <name evidence="7" type="ORF">ENE75_23160</name>
</gene>
<accession>A0A437JMU5</accession>
<evidence type="ECO:0000256" key="4">
    <source>
        <dbReference type="ARBA" id="ARBA00022840"/>
    </source>
</evidence>
<keyword evidence="2 5" id="KW-0547">Nucleotide-binding</keyword>
<dbReference type="Gene3D" id="1.10.510.10">
    <property type="entry name" value="Transferase(Phosphotransferase) domain 1"/>
    <property type="match status" value="1"/>
</dbReference>
<evidence type="ECO:0000256" key="5">
    <source>
        <dbReference type="PROSITE-ProRule" id="PRU10141"/>
    </source>
</evidence>
<dbReference type="SMART" id="SM00220">
    <property type="entry name" value="S_TKc"/>
    <property type="match status" value="1"/>
</dbReference>
<feature type="domain" description="Protein kinase" evidence="6">
    <location>
        <begin position="76"/>
        <end position="352"/>
    </location>
</feature>
<dbReference type="GO" id="GO:0004674">
    <property type="term" value="F:protein serine/threonine kinase activity"/>
    <property type="evidence" value="ECO:0007669"/>
    <property type="project" value="UniProtKB-KW"/>
</dbReference>
<proteinExistence type="predicted"/>
<dbReference type="GO" id="GO:0005524">
    <property type="term" value="F:ATP binding"/>
    <property type="evidence" value="ECO:0007669"/>
    <property type="project" value="UniProtKB-UniRule"/>
</dbReference>
<dbReference type="OrthoDB" id="9791419at2"/>
<dbReference type="Pfam" id="PF00069">
    <property type="entry name" value="Pkinase"/>
    <property type="match status" value="1"/>
</dbReference>
<evidence type="ECO:0000256" key="3">
    <source>
        <dbReference type="ARBA" id="ARBA00022777"/>
    </source>
</evidence>
<dbReference type="InterPro" id="IPR000719">
    <property type="entry name" value="Prot_kinase_dom"/>
</dbReference>
<dbReference type="InterPro" id="IPR017441">
    <property type="entry name" value="Protein_kinase_ATP_BS"/>
</dbReference>
<dbReference type="PANTHER" id="PTHR43289">
    <property type="entry name" value="MITOGEN-ACTIVATED PROTEIN KINASE KINASE KINASE 20-RELATED"/>
    <property type="match status" value="1"/>
</dbReference>
<feature type="binding site" evidence="5">
    <location>
        <position position="107"/>
    </location>
    <ligand>
        <name>ATP</name>
        <dbReference type="ChEBI" id="CHEBI:30616"/>
    </ligand>
</feature>
<reference evidence="7 8" key="1">
    <citation type="submission" date="2019-01" db="EMBL/GenBank/DDBJ databases">
        <authorList>
            <person name="Chen W.-M."/>
        </authorList>
    </citation>
    <scope>NUCLEOTIDE SEQUENCE [LARGE SCALE GENOMIC DNA]</scope>
    <source>
        <strain evidence="7 8">ICH-3</strain>
    </source>
</reference>
<dbReference type="InterPro" id="IPR008271">
    <property type="entry name" value="Ser/Thr_kinase_AS"/>
</dbReference>
<organism evidence="7 8">
    <name type="scientific">Rubrivivax albus</name>
    <dbReference type="NCBI Taxonomy" id="2499835"/>
    <lineage>
        <taxon>Bacteria</taxon>
        <taxon>Pseudomonadati</taxon>
        <taxon>Pseudomonadota</taxon>
        <taxon>Betaproteobacteria</taxon>
        <taxon>Burkholderiales</taxon>
        <taxon>Sphaerotilaceae</taxon>
        <taxon>Rubrivivax</taxon>
    </lineage>
</organism>
<dbReference type="PROSITE" id="PS00107">
    <property type="entry name" value="PROTEIN_KINASE_ATP"/>
    <property type="match status" value="1"/>
</dbReference>
<sequence length="828" mass="87652">MTPSSPDWAAVRALFDAVAELPPAEREARLADPALDAAVVAEVRSLLAHGGETSFLAEPAEPTPEPGREGEVLGAWRIVAPLGSGGMGQVWLAERADGAYSGEAAVKVLKRGMDTEAVLARFAQEQQALARLSHPHIARLLDAGRTADGLPYFVMERVHGQPIDQACDGLTLEARLALFLQLADAVAHAHRHLLVHRDLKPANVLVDNDGQVKLLDFGIAKALQEDAAEATHTGQRAFTPHYASPEQVRGEPVSTATDLYSLGVLLYVMLTGQRPYGRTAGSALEAARAVLEEEPTRPSSLSPGPQMAAGWVATRRRLQGDLDNILLKTLEKPVERRYPSVEALSADVRAFLAGYPVSARPAGWGYRAGKFVRRNRAATGAAAFAALALVVGAGLALWQAQQATAARDMAHQRLHDVRSIAHDVVMRHADALTVVSGSLAVKEAMLRDLVGSLDGLAASAGDDPAAWADLTGVHARLAELLGNDSGVSLARPADAARHVALAMAAAERAWPTQHGQARFVDDALRAAQIQAQQLRAEGRVADGVAVLERWRDRLQAVLPQFQGADARDLQFRLAGTVLNLGIFHDQTGAGSLNQPHQALAFFAQAQAMLMPLQGQGERSVDELLGTLLGARAVTHMRMERLSEAAADAGAALAQRQRVLSEHPGDLMARDGLVTEATNAGAIRLRAGDAPGAAEATTLAWQEAQGLARENGPQSKWARLLPRIAQHHGRALLAAGRAGEAAQVLPVALAHWAGLAAQAGTAPDALRRQAVLALWLAQAQARAGQMLPARATLRRHAAAVQALPPDQACTLWRQLPPGVAPVGAVAGCR</sequence>
<protein>
    <submittedName>
        <fullName evidence="7">Serine/threonine protein kinase</fullName>
    </submittedName>
</protein>
<dbReference type="CDD" id="cd14014">
    <property type="entry name" value="STKc_PknB_like"/>
    <property type="match status" value="1"/>
</dbReference>
<evidence type="ECO:0000256" key="2">
    <source>
        <dbReference type="ARBA" id="ARBA00022741"/>
    </source>
</evidence>
<dbReference type="PANTHER" id="PTHR43289:SF34">
    <property type="entry name" value="SERINE_THREONINE-PROTEIN KINASE YBDM-RELATED"/>
    <property type="match status" value="1"/>
</dbReference>
<keyword evidence="8" id="KW-1185">Reference proteome</keyword>
<name>A0A437JMU5_9BURK</name>
<comment type="caution">
    <text evidence="7">The sequence shown here is derived from an EMBL/GenBank/DDBJ whole genome shotgun (WGS) entry which is preliminary data.</text>
</comment>
<evidence type="ECO:0000259" key="6">
    <source>
        <dbReference type="PROSITE" id="PS50011"/>
    </source>
</evidence>
<dbReference type="AlphaFoldDB" id="A0A437JMU5"/>
<dbReference type="EMBL" id="SACT01000011">
    <property type="protein sequence ID" value="RVT48091.1"/>
    <property type="molecule type" value="Genomic_DNA"/>
</dbReference>
<evidence type="ECO:0000313" key="7">
    <source>
        <dbReference type="EMBL" id="RVT48091.1"/>
    </source>
</evidence>
<evidence type="ECO:0000256" key="1">
    <source>
        <dbReference type="ARBA" id="ARBA00022679"/>
    </source>
</evidence>
<keyword evidence="3 7" id="KW-0418">Kinase</keyword>
<dbReference type="Proteomes" id="UP000288178">
    <property type="component" value="Unassembled WGS sequence"/>
</dbReference>
<dbReference type="Gene3D" id="3.30.200.20">
    <property type="entry name" value="Phosphorylase Kinase, domain 1"/>
    <property type="match status" value="1"/>
</dbReference>
<evidence type="ECO:0000313" key="8">
    <source>
        <dbReference type="Proteomes" id="UP000288178"/>
    </source>
</evidence>
<dbReference type="InterPro" id="IPR011009">
    <property type="entry name" value="Kinase-like_dom_sf"/>
</dbReference>